<evidence type="ECO:0000256" key="1">
    <source>
        <dbReference type="SAM" id="MobiDB-lite"/>
    </source>
</evidence>
<evidence type="ECO:0000313" key="2">
    <source>
        <dbReference type="EMBL" id="KFB52064.1"/>
    </source>
</evidence>
<dbReference type="EnsemblMetazoa" id="ASIC020269-RA">
    <property type="protein sequence ID" value="ASIC020269-PA"/>
    <property type="gene ID" value="ASIC020269"/>
</dbReference>
<dbReference type="AlphaFoldDB" id="A0A084WPC0"/>
<dbReference type="EMBL" id="ATLV01025021">
    <property type="status" value="NOT_ANNOTATED_CDS"/>
    <property type="molecule type" value="Genomic_DNA"/>
</dbReference>
<accession>A0A084WPC0</accession>
<feature type="compositionally biased region" description="Basic and acidic residues" evidence="1">
    <location>
        <begin position="65"/>
        <end position="76"/>
    </location>
</feature>
<dbReference type="VEuPathDB" id="VectorBase:ASIC020269"/>
<dbReference type="Proteomes" id="UP000030765">
    <property type="component" value="Unassembled WGS sequence"/>
</dbReference>
<dbReference type="EMBL" id="KE525368">
    <property type="protein sequence ID" value="KFB52064.1"/>
    <property type="molecule type" value="Genomic_DNA"/>
</dbReference>
<keyword evidence="4" id="KW-1185">Reference proteome</keyword>
<reference evidence="3" key="2">
    <citation type="submission" date="2020-05" db="UniProtKB">
        <authorList>
            <consortium name="EnsemblMetazoa"/>
        </authorList>
    </citation>
    <scope>IDENTIFICATION</scope>
</reference>
<proteinExistence type="predicted"/>
<name>A0A084WPC0_ANOSI</name>
<evidence type="ECO:0000313" key="3">
    <source>
        <dbReference type="EnsemblMetazoa" id="ASIC020269-PA"/>
    </source>
</evidence>
<evidence type="ECO:0000313" key="4">
    <source>
        <dbReference type="Proteomes" id="UP000030765"/>
    </source>
</evidence>
<gene>
    <name evidence="2" type="ORF">ZHAS_00020269</name>
</gene>
<feature type="compositionally biased region" description="Basic and acidic residues" evidence="1">
    <location>
        <begin position="43"/>
        <end position="55"/>
    </location>
</feature>
<feature type="region of interest" description="Disordered" evidence="1">
    <location>
        <begin position="1"/>
        <end position="76"/>
    </location>
</feature>
<feature type="compositionally biased region" description="Polar residues" evidence="1">
    <location>
        <begin position="1"/>
        <end position="16"/>
    </location>
</feature>
<protein>
    <submittedName>
        <fullName evidence="2 3">Uncharacterized protein</fullName>
    </submittedName>
</protein>
<sequence length="76" mass="8333">MSSPVFQPAQKTTCQRKSAGGESDDSVTDSKWNGLSDDDVDGDEHKNAEGSDYRALHQGPGQKFRPNEDPALRMTH</sequence>
<reference evidence="2 4" key="1">
    <citation type="journal article" date="2014" name="BMC Genomics">
        <title>Genome sequence of Anopheles sinensis provides insight into genetics basis of mosquito competence for malaria parasites.</title>
        <authorList>
            <person name="Zhou D."/>
            <person name="Zhang D."/>
            <person name="Ding G."/>
            <person name="Shi L."/>
            <person name="Hou Q."/>
            <person name="Ye Y."/>
            <person name="Xu Y."/>
            <person name="Zhou H."/>
            <person name="Xiong C."/>
            <person name="Li S."/>
            <person name="Yu J."/>
            <person name="Hong S."/>
            <person name="Yu X."/>
            <person name="Zou P."/>
            <person name="Chen C."/>
            <person name="Chang X."/>
            <person name="Wang W."/>
            <person name="Lv Y."/>
            <person name="Sun Y."/>
            <person name="Ma L."/>
            <person name="Shen B."/>
            <person name="Zhu C."/>
        </authorList>
    </citation>
    <scope>NUCLEOTIDE SEQUENCE [LARGE SCALE GENOMIC DNA]</scope>
</reference>
<organism evidence="2">
    <name type="scientific">Anopheles sinensis</name>
    <name type="common">Mosquito</name>
    <dbReference type="NCBI Taxonomy" id="74873"/>
    <lineage>
        <taxon>Eukaryota</taxon>
        <taxon>Metazoa</taxon>
        <taxon>Ecdysozoa</taxon>
        <taxon>Arthropoda</taxon>
        <taxon>Hexapoda</taxon>
        <taxon>Insecta</taxon>
        <taxon>Pterygota</taxon>
        <taxon>Neoptera</taxon>
        <taxon>Endopterygota</taxon>
        <taxon>Diptera</taxon>
        <taxon>Nematocera</taxon>
        <taxon>Culicoidea</taxon>
        <taxon>Culicidae</taxon>
        <taxon>Anophelinae</taxon>
        <taxon>Anopheles</taxon>
    </lineage>
</organism>